<evidence type="ECO:0000256" key="1">
    <source>
        <dbReference type="ARBA" id="ARBA00004127"/>
    </source>
</evidence>
<evidence type="ECO:0000313" key="5">
    <source>
        <dbReference type="EMBL" id="CAD7272378.1"/>
    </source>
</evidence>
<evidence type="ECO:0000259" key="4">
    <source>
        <dbReference type="SMART" id="SM00831"/>
    </source>
</evidence>
<dbReference type="Gene3D" id="1.20.1110.10">
    <property type="entry name" value="Calcium-transporting ATPase, transmembrane domain"/>
    <property type="match status" value="1"/>
</dbReference>
<sequence length="264" mass="29077">MRLLPCSKIASSTKCSRKRERLLRVQSVLAAVDIRAVDARNEPGSGFRTSPLAESNSCPGTATCLWSGFRTSDSTYPDESLRFLLSLLESAGLSNIHRYPDIYSVRLDSFYFLYGGLANDEINAYILRPCGLGSFVIGLLSKVNFPLRIPITESVFLRECYAGDALPRRLQRCGIFLPTGLSGSQADLEHRRQTFGSNVIPPRPPKTFLQLILEAIQDVTLIILIVAAIVSLGLSFYPHGGECDFRLLSRLHPVLHLGASYGQG</sequence>
<keyword evidence="6" id="KW-1185">Reference proteome</keyword>
<dbReference type="GO" id="GO:0005886">
    <property type="term" value="C:plasma membrane"/>
    <property type="evidence" value="ECO:0007669"/>
    <property type="project" value="TreeGrafter"/>
</dbReference>
<proteinExistence type="predicted"/>
<dbReference type="Gene3D" id="2.70.150.10">
    <property type="entry name" value="Calcium-transporting ATPase, cytoplasmic transduction domain A"/>
    <property type="match status" value="1"/>
</dbReference>
<accession>A0A7R9G7R9</accession>
<evidence type="ECO:0000256" key="3">
    <source>
        <dbReference type="SAM" id="Phobius"/>
    </source>
</evidence>
<dbReference type="Proteomes" id="UP000678499">
    <property type="component" value="Unassembled WGS sequence"/>
</dbReference>
<dbReference type="InterPro" id="IPR004014">
    <property type="entry name" value="ATPase_P-typ_cation-transptr_N"/>
</dbReference>
<dbReference type="OrthoDB" id="116380at2759"/>
<dbReference type="PANTHER" id="PTHR24093:SF369">
    <property type="entry name" value="CALCIUM-TRANSPORTING ATPASE"/>
    <property type="match status" value="1"/>
</dbReference>
<evidence type="ECO:0000313" key="6">
    <source>
        <dbReference type="Proteomes" id="UP000678499"/>
    </source>
</evidence>
<dbReference type="Pfam" id="PF00690">
    <property type="entry name" value="Cation_ATPase_N"/>
    <property type="match status" value="1"/>
</dbReference>
<evidence type="ECO:0000256" key="2">
    <source>
        <dbReference type="ARBA" id="ARBA00022842"/>
    </source>
</evidence>
<name>A0A7R9G7R9_9CRUS</name>
<dbReference type="PANTHER" id="PTHR24093">
    <property type="entry name" value="CATION TRANSPORTING ATPASE"/>
    <property type="match status" value="1"/>
</dbReference>
<dbReference type="GO" id="GO:0012505">
    <property type="term" value="C:endomembrane system"/>
    <property type="evidence" value="ECO:0007669"/>
    <property type="project" value="UniProtKB-SubCell"/>
</dbReference>
<dbReference type="SUPFAM" id="SSF81665">
    <property type="entry name" value="Calcium ATPase, transmembrane domain M"/>
    <property type="match status" value="1"/>
</dbReference>
<feature type="domain" description="Cation-transporting P-type ATPase N-terminal" evidence="4">
    <location>
        <begin position="162"/>
        <end position="236"/>
    </location>
</feature>
<dbReference type="SMART" id="SM00831">
    <property type="entry name" value="Cation_ATPase_N"/>
    <property type="match status" value="1"/>
</dbReference>
<feature type="transmembrane region" description="Helical" evidence="3">
    <location>
        <begin position="219"/>
        <end position="237"/>
    </location>
</feature>
<keyword evidence="3" id="KW-1133">Transmembrane helix</keyword>
<dbReference type="EMBL" id="CAJPEX010000025">
    <property type="protein sequence ID" value="CAG0912530.1"/>
    <property type="molecule type" value="Genomic_DNA"/>
</dbReference>
<dbReference type="GO" id="GO:0005388">
    <property type="term" value="F:P-type calcium transporter activity"/>
    <property type="evidence" value="ECO:0007669"/>
    <property type="project" value="TreeGrafter"/>
</dbReference>
<gene>
    <name evidence="5" type="ORF">NMOB1V02_LOCUS316</name>
</gene>
<comment type="subcellular location">
    <subcellularLocation>
        <location evidence="1">Endomembrane system</location>
        <topology evidence="1">Multi-pass membrane protein</topology>
    </subcellularLocation>
</comment>
<keyword evidence="2" id="KW-0460">Magnesium</keyword>
<dbReference type="InterPro" id="IPR023298">
    <property type="entry name" value="ATPase_P-typ_TM_dom_sf"/>
</dbReference>
<organism evidence="5">
    <name type="scientific">Notodromas monacha</name>
    <dbReference type="NCBI Taxonomy" id="399045"/>
    <lineage>
        <taxon>Eukaryota</taxon>
        <taxon>Metazoa</taxon>
        <taxon>Ecdysozoa</taxon>
        <taxon>Arthropoda</taxon>
        <taxon>Crustacea</taxon>
        <taxon>Oligostraca</taxon>
        <taxon>Ostracoda</taxon>
        <taxon>Podocopa</taxon>
        <taxon>Podocopida</taxon>
        <taxon>Cypridocopina</taxon>
        <taxon>Cypridoidea</taxon>
        <taxon>Cyprididae</taxon>
        <taxon>Notodromas</taxon>
    </lineage>
</organism>
<keyword evidence="3" id="KW-0472">Membrane</keyword>
<protein>
    <recommendedName>
        <fullName evidence="4">Cation-transporting P-type ATPase N-terminal domain-containing protein</fullName>
    </recommendedName>
</protein>
<keyword evidence="3" id="KW-0812">Transmembrane</keyword>
<dbReference type="EMBL" id="OA882062">
    <property type="protein sequence ID" value="CAD7272378.1"/>
    <property type="molecule type" value="Genomic_DNA"/>
</dbReference>
<reference evidence="5" key="1">
    <citation type="submission" date="2020-11" db="EMBL/GenBank/DDBJ databases">
        <authorList>
            <person name="Tran Van P."/>
        </authorList>
    </citation>
    <scope>NUCLEOTIDE SEQUENCE</scope>
</reference>
<dbReference type="AlphaFoldDB" id="A0A7R9G7R9"/>
<dbReference type="GO" id="GO:0051480">
    <property type="term" value="P:regulation of cytosolic calcium ion concentration"/>
    <property type="evidence" value="ECO:0007669"/>
    <property type="project" value="TreeGrafter"/>
</dbReference>